<dbReference type="InterPro" id="IPR000522">
    <property type="entry name" value="ABC_transptr_permease_BtuC"/>
</dbReference>
<proteinExistence type="inferred from homology"/>
<evidence type="ECO:0000256" key="1">
    <source>
        <dbReference type="ARBA" id="ARBA00004651"/>
    </source>
</evidence>
<evidence type="ECO:0000256" key="4">
    <source>
        <dbReference type="ARBA" id="ARBA00022475"/>
    </source>
</evidence>
<keyword evidence="3" id="KW-0813">Transport</keyword>
<comment type="similarity">
    <text evidence="2">Belongs to the binding-protein-dependent transport system permease family. FecCD subfamily.</text>
</comment>
<feature type="transmembrane region" description="Helical" evidence="8">
    <location>
        <begin position="306"/>
        <end position="327"/>
    </location>
</feature>
<protein>
    <submittedName>
        <fullName evidence="9">Fe3+-siderophore ABC transporter permease</fullName>
    </submittedName>
</protein>
<dbReference type="Pfam" id="PF01032">
    <property type="entry name" value="FecCD"/>
    <property type="match status" value="1"/>
</dbReference>
<dbReference type="Gene3D" id="1.10.3470.10">
    <property type="entry name" value="ABC transporter involved in vitamin B12 uptake, BtuC"/>
    <property type="match status" value="1"/>
</dbReference>
<dbReference type="GO" id="GO:0022857">
    <property type="term" value="F:transmembrane transporter activity"/>
    <property type="evidence" value="ECO:0007669"/>
    <property type="project" value="InterPro"/>
</dbReference>
<gene>
    <name evidence="9" type="ORF">CR164_01510</name>
</gene>
<dbReference type="FunFam" id="1.10.3470.10:FF:000001">
    <property type="entry name" value="Vitamin B12 ABC transporter permease BtuC"/>
    <property type="match status" value="1"/>
</dbReference>
<evidence type="ECO:0000313" key="9">
    <source>
        <dbReference type="EMBL" id="PWW83260.1"/>
    </source>
</evidence>
<name>A0A317T9Z7_9CHLB</name>
<dbReference type="AlphaFoldDB" id="A0A317T9Z7"/>
<comment type="caution">
    <text evidence="9">The sequence shown here is derived from an EMBL/GenBank/DDBJ whole genome shotgun (WGS) entry which is preliminary data.</text>
</comment>
<evidence type="ECO:0000256" key="7">
    <source>
        <dbReference type="ARBA" id="ARBA00023136"/>
    </source>
</evidence>
<dbReference type="PANTHER" id="PTHR30472:SF70">
    <property type="entry name" value="MOLYBDATE IMPORT SYSTEM PERMEASE PROTEIN MOLB"/>
    <property type="match status" value="1"/>
</dbReference>
<evidence type="ECO:0000256" key="2">
    <source>
        <dbReference type="ARBA" id="ARBA00007935"/>
    </source>
</evidence>
<evidence type="ECO:0000256" key="3">
    <source>
        <dbReference type="ARBA" id="ARBA00022448"/>
    </source>
</evidence>
<dbReference type="SUPFAM" id="SSF81345">
    <property type="entry name" value="ABC transporter involved in vitamin B12 uptake, BtuC"/>
    <property type="match status" value="1"/>
</dbReference>
<keyword evidence="4" id="KW-1003">Cell membrane</keyword>
<feature type="transmembrane region" description="Helical" evidence="8">
    <location>
        <begin position="58"/>
        <end position="78"/>
    </location>
</feature>
<keyword evidence="5 8" id="KW-0812">Transmembrane</keyword>
<dbReference type="GO" id="GO:0033214">
    <property type="term" value="P:siderophore-iron import into cell"/>
    <property type="evidence" value="ECO:0007669"/>
    <property type="project" value="TreeGrafter"/>
</dbReference>
<dbReference type="InterPro" id="IPR037294">
    <property type="entry name" value="ABC_BtuC-like"/>
</dbReference>
<evidence type="ECO:0000256" key="6">
    <source>
        <dbReference type="ARBA" id="ARBA00022989"/>
    </source>
</evidence>
<dbReference type="Proteomes" id="UP000246278">
    <property type="component" value="Unassembled WGS sequence"/>
</dbReference>
<sequence>MMKQSLILLSCTLLLLLEAMVSLWIGRYPVSPDQLFSFLIDRQSTDPHLHAVLFHIRLPRIIGAVAVGGALSLAGAAYQGMFRNPMVSPDILGVSSGAGFGAALAILLSLPAIAVQASAFTGGAIAVFLAVWVSRSIGKNHNAILVLVLSGIVISALFTALISLVKYSADPENRLPAITFWLMGSLADIRMQELPYVLALVTAGSLPILLSGWRLNVLSFGEDEARALGIHTDRLRMIIIGSATLVTASVIALSGLVGWIGLVIPHVARMITGPDHRIQLPLSFLSGGIALLFFDNLARSLLAVEIPIGIITALAGAPFFIILLKIISRETW</sequence>
<dbReference type="EMBL" id="PDNZ01000001">
    <property type="protein sequence ID" value="PWW83260.1"/>
    <property type="molecule type" value="Genomic_DNA"/>
</dbReference>
<accession>A0A317T9Z7</accession>
<feature type="transmembrane region" description="Helical" evidence="8">
    <location>
        <begin position="196"/>
        <end position="215"/>
    </location>
</feature>
<evidence type="ECO:0000256" key="5">
    <source>
        <dbReference type="ARBA" id="ARBA00022692"/>
    </source>
</evidence>
<feature type="transmembrane region" description="Helical" evidence="8">
    <location>
        <begin position="144"/>
        <end position="167"/>
    </location>
</feature>
<keyword evidence="7 8" id="KW-0472">Membrane</keyword>
<keyword evidence="10" id="KW-1185">Reference proteome</keyword>
<organism evidence="9 10">
    <name type="scientific">Prosthecochloris marina</name>
    <dbReference type="NCBI Taxonomy" id="2017681"/>
    <lineage>
        <taxon>Bacteria</taxon>
        <taxon>Pseudomonadati</taxon>
        <taxon>Chlorobiota</taxon>
        <taxon>Chlorobiia</taxon>
        <taxon>Chlorobiales</taxon>
        <taxon>Chlorobiaceae</taxon>
        <taxon>Prosthecochloris</taxon>
    </lineage>
</organism>
<dbReference type="CDD" id="cd06550">
    <property type="entry name" value="TM_ABC_iron-siderophores_like"/>
    <property type="match status" value="1"/>
</dbReference>
<comment type="subcellular location">
    <subcellularLocation>
        <location evidence="1">Cell membrane</location>
        <topology evidence="1">Multi-pass membrane protein</topology>
    </subcellularLocation>
</comment>
<keyword evidence="6 8" id="KW-1133">Transmembrane helix</keyword>
<feature type="transmembrane region" description="Helical" evidence="8">
    <location>
        <begin position="90"/>
        <end position="107"/>
    </location>
</feature>
<dbReference type="GO" id="GO:0005886">
    <property type="term" value="C:plasma membrane"/>
    <property type="evidence" value="ECO:0007669"/>
    <property type="project" value="UniProtKB-SubCell"/>
</dbReference>
<feature type="transmembrane region" description="Helical" evidence="8">
    <location>
        <begin position="113"/>
        <end position="132"/>
    </location>
</feature>
<evidence type="ECO:0000313" key="10">
    <source>
        <dbReference type="Proteomes" id="UP000246278"/>
    </source>
</evidence>
<dbReference type="OrthoDB" id="9811721at2"/>
<evidence type="ECO:0000256" key="8">
    <source>
        <dbReference type="SAM" id="Phobius"/>
    </source>
</evidence>
<reference evidence="10" key="1">
    <citation type="submission" date="2017-10" db="EMBL/GenBank/DDBJ databases">
        <authorList>
            <person name="Gaisin V.A."/>
            <person name="Rysina M.S."/>
            <person name="Grouzdev D.S."/>
        </authorList>
    </citation>
    <scope>NUCLEOTIDE SEQUENCE [LARGE SCALE GENOMIC DNA]</scope>
    <source>
        <strain evidence="10">V1</strain>
    </source>
</reference>
<feature type="transmembrane region" description="Helical" evidence="8">
    <location>
        <begin position="235"/>
        <end position="264"/>
    </location>
</feature>
<dbReference type="PANTHER" id="PTHR30472">
    <property type="entry name" value="FERRIC ENTEROBACTIN TRANSPORT SYSTEM PERMEASE PROTEIN"/>
    <property type="match status" value="1"/>
</dbReference>
<dbReference type="RefSeq" id="WP_110022140.1">
    <property type="nucleotide sequence ID" value="NZ_PDNZ01000001.1"/>
</dbReference>